<dbReference type="RefSeq" id="WP_201941834.1">
    <property type="nucleotide sequence ID" value="NZ_JAERRJ010000001.1"/>
</dbReference>
<evidence type="ECO:0000313" key="3">
    <source>
        <dbReference type="Proteomes" id="UP000602198"/>
    </source>
</evidence>
<dbReference type="Gene3D" id="3.40.50.1820">
    <property type="entry name" value="alpha/beta hydrolase"/>
    <property type="match status" value="1"/>
</dbReference>
<dbReference type="PANTHER" id="PTHR43798">
    <property type="entry name" value="MONOACYLGLYCEROL LIPASE"/>
    <property type="match status" value="1"/>
</dbReference>
<dbReference type="PRINTS" id="PR00111">
    <property type="entry name" value="ABHYDROLASE"/>
</dbReference>
<reference evidence="2 3" key="1">
    <citation type="submission" date="2021-01" db="EMBL/GenBank/DDBJ databases">
        <title>WGS of actinomycetes isolated from Thailand.</title>
        <authorList>
            <person name="Thawai C."/>
        </authorList>
    </citation>
    <scope>NUCLEOTIDE SEQUENCE [LARGE SCALE GENOMIC DNA]</scope>
    <source>
        <strain evidence="2 3">LPG 2</strain>
    </source>
</reference>
<gene>
    <name evidence="2" type="ORF">JK358_00170</name>
</gene>
<organism evidence="2 3">
    <name type="scientific">Nocardia acididurans</name>
    <dbReference type="NCBI Taxonomy" id="2802282"/>
    <lineage>
        <taxon>Bacteria</taxon>
        <taxon>Bacillati</taxon>
        <taxon>Actinomycetota</taxon>
        <taxon>Actinomycetes</taxon>
        <taxon>Mycobacteriales</taxon>
        <taxon>Nocardiaceae</taxon>
        <taxon>Nocardia</taxon>
    </lineage>
</organism>
<keyword evidence="3" id="KW-1185">Reference proteome</keyword>
<dbReference type="InterPro" id="IPR029058">
    <property type="entry name" value="AB_hydrolase_fold"/>
</dbReference>
<proteinExistence type="predicted"/>
<dbReference type="Proteomes" id="UP000602198">
    <property type="component" value="Unassembled WGS sequence"/>
</dbReference>
<dbReference type="SUPFAM" id="SSF53474">
    <property type="entry name" value="alpha/beta-Hydrolases"/>
    <property type="match status" value="1"/>
</dbReference>
<name>A0ABS1M0Y2_9NOCA</name>
<evidence type="ECO:0000313" key="2">
    <source>
        <dbReference type="EMBL" id="MBL1072803.1"/>
    </source>
</evidence>
<comment type="caution">
    <text evidence="2">The sequence shown here is derived from an EMBL/GenBank/DDBJ whole genome shotgun (WGS) entry which is preliminary data.</text>
</comment>
<dbReference type="InterPro" id="IPR000639">
    <property type="entry name" value="Epox_hydrolase-like"/>
</dbReference>
<keyword evidence="2" id="KW-0378">Hydrolase</keyword>
<dbReference type="InterPro" id="IPR050266">
    <property type="entry name" value="AB_hydrolase_sf"/>
</dbReference>
<evidence type="ECO:0000259" key="1">
    <source>
        <dbReference type="Pfam" id="PF12697"/>
    </source>
</evidence>
<dbReference type="EMBL" id="JAERRJ010000001">
    <property type="protein sequence ID" value="MBL1072803.1"/>
    <property type="molecule type" value="Genomic_DNA"/>
</dbReference>
<dbReference type="PRINTS" id="PR00412">
    <property type="entry name" value="EPOXHYDRLASE"/>
</dbReference>
<sequence>MTEYLTIDGGQIAYDVTGEGPLVVLSHGIGDSRAAFRFLAPALAAAGYRVAAADMRGHGESSMNWTSHDGSEAISRTDVAGDLLALIRHLGGPAVIIGHSLSGGAATIAAAQAPELVSGVIELGPFTKTQKFAAGALFTTPRYRRGMTHLMGALAFKSLGQWQKYLDVAYPIKPADYPEYMAALAEKLREPGRFAEFLKTGKSTPADAEAHLPKLTRPALIVMGTEDPDFPDPKAEAEAAVALMPAGIGSVALVEGAGHYPHAESPDRVAELALAFLKEHAVA</sequence>
<protein>
    <submittedName>
        <fullName evidence="2">Alpha/beta hydrolase</fullName>
    </submittedName>
</protein>
<dbReference type="PANTHER" id="PTHR43798:SF33">
    <property type="entry name" value="HYDROLASE, PUTATIVE (AFU_ORTHOLOGUE AFUA_2G14860)-RELATED"/>
    <property type="match status" value="1"/>
</dbReference>
<dbReference type="Pfam" id="PF12697">
    <property type="entry name" value="Abhydrolase_6"/>
    <property type="match status" value="1"/>
</dbReference>
<feature type="domain" description="AB hydrolase-1" evidence="1">
    <location>
        <begin position="23"/>
        <end position="271"/>
    </location>
</feature>
<accession>A0ABS1M0Y2</accession>
<dbReference type="InterPro" id="IPR000073">
    <property type="entry name" value="AB_hydrolase_1"/>
</dbReference>
<dbReference type="GO" id="GO:0016787">
    <property type="term" value="F:hydrolase activity"/>
    <property type="evidence" value="ECO:0007669"/>
    <property type="project" value="UniProtKB-KW"/>
</dbReference>